<dbReference type="Proteomes" id="UP000316855">
    <property type="component" value="Chromosome"/>
</dbReference>
<dbReference type="OrthoDB" id="1949597at2"/>
<dbReference type="RefSeq" id="WP_145228571.1">
    <property type="nucleotide sequence ID" value="NZ_CP036343.1"/>
</dbReference>
<sequence>MKPGLEIELLRFIQKMSDRRLYFIAREFNGKQSDYRVTRDSLMPMAWDWISRGLAYFDISQPAPSNWDLRITEKGKRYIEEEDENPYNDNFWYASLLKKAVGISEIEKQYAQEAIKAFVNEMYVACHVMIGVSSESVIVRMAQAMAKSDLIEGHETISRAVDNPRIGIRELFSKMRPELDKAKKRIPGNLADNMSIWLDSMFDVIRVNRNDAGHPTGSTLTKEDSIMVLRCFVTYMSKACRLINYLDEMSNKSLDQSAVAPCKLKQS</sequence>
<accession>A0A517VF30</accession>
<evidence type="ECO:0000313" key="2">
    <source>
        <dbReference type="Proteomes" id="UP000316855"/>
    </source>
</evidence>
<reference evidence="1 2" key="1">
    <citation type="submission" date="2019-02" db="EMBL/GenBank/DDBJ databases">
        <title>Deep-cultivation of Planctomycetes and their phenomic and genomic characterization uncovers novel biology.</title>
        <authorList>
            <person name="Wiegand S."/>
            <person name="Jogler M."/>
            <person name="Boedeker C."/>
            <person name="Pinto D."/>
            <person name="Vollmers J."/>
            <person name="Rivas-Marin E."/>
            <person name="Kohn T."/>
            <person name="Peeters S.H."/>
            <person name="Heuer A."/>
            <person name="Rast P."/>
            <person name="Oberbeckmann S."/>
            <person name="Bunk B."/>
            <person name="Jeske O."/>
            <person name="Meyerdierks A."/>
            <person name="Storesund J.E."/>
            <person name="Kallscheuer N."/>
            <person name="Luecker S."/>
            <person name="Lage O.M."/>
            <person name="Pohl T."/>
            <person name="Merkel B.J."/>
            <person name="Hornburger P."/>
            <person name="Mueller R.-W."/>
            <person name="Bruemmer F."/>
            <person name="Labrenz M."/>
            <person name="Spormann A.M."/>
            <person name="Op den Camp H."/>
            <person name="Overmann J."/>
            <person name="Amann R."/>
            <person name="Jetten M.S.M."/>
            <person name="Mascher T."/>
            <person name="Medema M.H."/>
            <person name="Devos D.P."/>
            <person name="Kaster A.-K."/>
            <person name="Ovreas L."/>
            <person name="Rohde M."/>
            <person name="Galperin M.Y."/>
            <person name="Jogler C."/>
        </authorList>
    </citation>
    <scope>NUCLEOTIDE SEQUENCE [LARGE SCALE GENOMIC DNA]</scope>
    <source>
        <strain evidence="1 2">Pan161</strain>
    </source>
</reference>
<keyword evidence="2" id="KW-1185">Reference proteome</keyword>
<evidence type="ECO:0000313" key="1">
    <source>
        <dbReference type="EMBL" id="QDT91625.1"/>
    </source>
</evidence>
<gene>
    <name evidence="1" type="ORF">Pan161_32870</name>
</gene>
<organism evidence="1 2">
    <name type="scientific">Gimesia algae</name>
    <dbReference type="NCBI Taxonomy" id="2527971"/>
    <lineage>
        <taxon>Bacteria</taxon>
        <taxon>Pseudomonadati</taxon>
        <taxon>Planctomycetota</taxon>
        <taxon>Planctomycetia</taxon>
        <taxon>Planctomycetales</taxon>
        <taxon>Planctomycetaceae</taxon>
        <taxon>Gimesia</taxon>
    </lineage>
</organism>
<dbReference type="AlphaFoldDB" id="A0A517VF30"/>
<dbReference type="KEGG" id="gax:Pan161_32870"/>
<protein>
    <recommendedName>
        <fullName evidence="3">Abortive infection protein-like C-terminal domain-containing protein</fullName>
    </recommendedName>
</protein>
<dbReference type="EMBL" id="CP036343">
    <property type="protein sequence ID" value="QDT91625.1"/>
    <property type="molecule type" value="Genomic_DNA"/>
</dbReference>
<evidence type="ECO:0008006" key="3">
    <source>
        <dbReference type="Google" id="ProtNLM"/>
    </source>
</evidence>
<proteinExistence type="predicted"/>
<name>A0A517VF30_9PLAN</name>